<feature type="compositionally biased region" description="Basic and acidic residues" evidence="1">
    <location>
        <begin position="448"/>
        <end position="457"/>
    </location>
</feature>
<keyword evidence="3" id="KW-1185">Reference proteome</keyword>
<feature type="region of interest" description="Disordered" evidence="1">
    <location>
        <begin position="441"/>
        <end position="509"/>
    </location>
</feature>
<proteinExistence type="predicted"/>
<feature type="compositionally biased region" description="Low complexity" evidence="1">
    <location>
        <begin position="694"/>
        <end position="706"/>
    </location>
</feature>
<feature type="compositionally biased region" description="Acidic residues" evidence="1">
    <location>
        <begin position="481"/>
        <end position="498"/>
    </location>
</feature>
<feature type="compositionally biased region" description="Low complexity" evidence="1">
    <location>
        <begin position="121"/>
        <end position="137"/>
    </location>
</feature>
<protein>
    <submittedName>
        <fullName evidence="2">Uncharacterized protein</fullName>
    </submittedName>
</protein>
<feature type="region of interest" description="Disordered" evidence="1">
    <location>
        <begin position="106"/>
        <end position="149"/>
    </location>
</feature>
<organism evidence="2 3">
    <name type="scientific">Tetrapyrgos nigripes</name>
    <dbReference type="NCBI Taxonomy" id="182062"/>
    <lineage>
        <taxon>Eukaryota</taxon>
        <taxon>Fungi</taxon>
        <taxon>Dikarya</taxon>
        <taxon>Basidiomycota</taxon>
        <taxon>Agaricomycotina</taxon>
        <taxon>Agaricomycetes</taxon>
        <taxon>Agaricomycetidae</taxon>
        <taxon>Agaricales</taxon>
        <taxon>Marasmiineae</taxon>
        <taxon>Marasmiaceae</taxon>
        <taxon>Tetrapyrgos</taxon>
    </lineage>
</organism>
<accession>A0A8H5CPB3</accession>
<evidence type="ECO:0000256" key="1">
    <source>
        <dbReference type="SAM" id="MobiDB-lite"/>
    </source>
</evidence>
<feature type="region of interest" description="Disordered" evidence="1">
    <location>
        <begin position="551"/>
        <end position="596"/>
    </location>
</feature>
<evidence type="ECO:0000313" key="2">
    <source>
        <dbReference type="EMBL" id="KAF5345440.1"/>
    </source>
</evidence>
<dbReference type="EMBL" id="JAACJM010000112">
    <property type="protein sequence ID" value="KAF5345440.1"/>
    <property type="molecule type" value="Genomic_DNA"/>
</dbReference>
<reference evidence="2 3" key="1">
    <citation type="journal article" date="2020" name="ISME J.">
        <title>Uncovering the hidden diversity of litter-decomposition mechanisms in mushroom-forming fungi.</title>
        <authorList>
            <person name="Floudas D."/>
            <person name="Bentzer J."/>
            <person name="Ahren D."/>
            <person name="Johansson T."/>
            <person name="Persson P."/>
            <person name="Tunlid A."/>
        </authorList>
    </citation>
    <scope>NUCLEOTIDE SEQUENCE [LARGE SCALE GENOMIC DNA]</scope>
    <source>
        <strain evidence="2 3">CBS 291.85</strain>
    </source>
</reference>
<dbReference type="AlphaFoldDB" id="A0A8H5CPB3"/>
<comment type="caution">
    <text evidence="2">The sequence shown here is derived from an EMBL/GenBank/DDBJ whole genome shotgun (WGS) entry which is preliminary data.</text>
</comment>
<name>A0A8H5CPB3_9AGAR</name>
<feature type="compositionally biased region" description="Polar residues" evidence="1">
    <location>
        <begin position="969"/>
        <end position="986"/>
    </location>
</feature>
<feature type="compositionally biased region" description="Acidic residues" evidence="1">
    <location>
        <begin position="954"/>
        <end position="968"/>
    </location>
</feature>
<gene>
    <name evidence="2" type="ORF">D9758_013632</name>
</gene>
<dbReference type="OrthoDB" id="3066951at2759"/>
<dbReference type="Proteomes" id="UP000559256">
    <property type="component" value="Unassembled WGS sequence"/>
</dbReference>
<sequence length="1193" mass="128401">MDSSVFTFTQLSPPSPFSSLDKKQSSPLARWKRLVKQVVRTTTPRINIIDILDETRPGRPLPNLPPELWIMILRYACLPPEPRTRSAAGEDQSFLDTPSYYLPSSHPHYTPSSSLPPPSPLSRISSNTSNNNTSSNTDYPYPTSASLNPHRTSPAHHFYRTLMDQKRSFALVSKLWNAYSQPALYEWVWLSNKRQAKALALTILCQKRKEDLPCAIPVPVYLGGGAMGGGAMGMGIGMGMGMGIGGGGAGQGYGGVGYGGGGGSMRRNLMEEVVVERDGGVGGMVGVLLGLGVGVGVGVGSKSGSGGSSPKSLSFSSSASPLPLKKLTWTSYGDGADLEEVERVLLGRQSQLRQQQQQQHHHHHQLYAYNPYAYSALEYLELDLSNSGSASGINGVKAKVDGHRVTLPALHTLVLTLSNSALGRLARWDLPRLRNLGIKAGSGSSEFDVDHDHSDSVHDDDDDDDDDENGFGFARFSGNENENESESEFTEEEEVEAEAEARLGGLGGMSMRRGRGLRFGFGGETLRGLGDVENGDFDWVVKSWGRRREGWRDRQRQRHSFTSTSFSPSARPGPGRGRAEPKRGQGQGQGQGRQIVKDRLTLENMSRMATRTGWELFFLAHGEKVRVLELDAGGGHNFASSFSPYSASTTSASASTSASTPAFTFTHDASTSAYASAEAASTSSSGLGSRQAHAHSGNANGNNPNPQTISQLLDTQDALLSGGLPLLLPNLRVFITDAGNGSWDWTRPDWIAPHALLPSHEGVEIVGLRGLEGRVWGDWGEWVGDHRDREQTTEALLDDPRSRSPLPPYLDPLSSDDSPFFMLLEQLTSLLQPETFPSLKYIRDLSEASDLIRRGEVGVERGWGWGGYAGYRRVLIERERQRQGIGGGNEKSHLKGKGKSGDKDKMGGLRRSFSRLGLNPSGSAADAEAKASSPSPPSSWRTRLRRFSSLGQLDDNDDDDDDDNDDEGSTTQTQLSSPVSPSTPTQGIAGFAPVVMTTTTMRVEEVGVDAQLGAAASTRDFKLLQPPLPTSSSRSRSGSASQSGSGSGTSRSRSNTVTSMNTVSSSGVSTFGSGSTSTAGSIITGSASASTASTSATTPPHTPLSAHFPSSSLGVLSTSSSSFNLSITNSYTNLDTATTPTLPSRLPAPHHPRIIRFWQRLLERTKARGVWLEDWRGLNVTGRELEKWRRGFV</sequence>
<feature type="compositionally biased region" description="Low complexity" evidence="1">
    <location>
        <begin position="1030"/>
        <end position="1079"/>
    </location>
</feature>
<feature type="compositionally biased region" description="Low complexity" evidence="1">
    <location>
        <begin position="920"/>
        <end position="933"/>
    </location>
</feature>
<feature type="compositionally biased region" description="Acidic residues" evidence="1">
    <location>
        <begin position="458"/>
        <end position="469"/>
    </location>
</feature>
<feature type="region of interest" description="Disordered" evidence="1">
    <location>
        <begin position="882"/>
        <end position="988"/>
    </location>
</feature>
<feature type="region of interest" description="Disordered" evidence="1">
    <location>
        <begin position="683"/>
        <end position="709"/>
    </location>
</feature>
<evidence type="ECO:0000313" key="3">
    <source>
        <dbReference type="Proteomes" id="UP000559256"/>
    </source>
</evidence>
<feature type="region of interest" description="Disordered" evidence="1">
    <location>
        <begin position="1020"/>
        <end position="1079"/>
    </location>
</feature>